<keyword evidence="2" id="KW-1185">Reference proteome</keyword>
<keyword evidence="1" id="KW-0689">Ribosomal protein</keyword>
<name>A0A8S0QU65_OLEEU</name>
<dbReference type="Proteomes" id="UP000594638">
    <property type="component" value="Unassembled WGS sequence"/>
</dbReference>
<accession>A0A8S0QU65</accession>
<organism evidence="1 2">
    <name type="scientific">Olea europaea subsp. europaea</name>
    <dbReference type="NCBI Taxonomy" id="158383"/>
    <lineage>
        <taxon>Eukaryota</taxon>
        <taxon>Viridiplantae</taxon>
        <taxon>Streptophyta</taxon>
        <taxon>Embryophyta</taxon>
        <taxon>Tracheophyta</taxon>
        <taxon>Spermatophyta</taxon>
        <taxon>Magnoliopsida</taxon>
        <taxon>eudicotyledons</taxon>
        <taxon>Gunneridae</taxon>
        <taxon>Pentapetalae</taxon>
        <taxon>asterids</taxon>
        <taxon>lamiids</taxon>
        <taxon>Lamiales</taxon>
        <taxon>Oleaceae</taxon>
        <taxon>Oleeae</taxon>
        <taxon>Olea</taxon>
    </lineage>
</organism>
<dbReference type="GO" id="GO:0005840">
    <property type="term" value="C:ribosome"/>
    <property type="evidence" value="ECO:0007669"/>
    <property type="project" value="UniProtKB-KW"/>
</dbReference>
<reference evidence="1 2" key="1">
    <citation type="submission" date="2019-12" db="EMBL/GenBank/DDBJ databases">
        <authorList>
            <person name="Alioto T."/>
            <person name="Alioto T."/>
            <person name="Gomez Garrido J."/>
        </authorList>
    </citation>
    <scope>NUCLEOTIDE SEQUENCE [LARGE SCALE GENOMIC DNA]</scope>
</reference>
<keyword evidence="1" id="KW-0687">Ribonucleoprotein</keyword>
<evidence type="ECO:0000313" key="1">
    <source>
        <dbReference type="EMBL" id="CAA2969578.1"/>
    </source>
</evidence>
<gene>
    <name evidence="1" type="ORF">OLEA9_A102516</name>
</gene>
<dbReference type="EMBL" id="CACTIH010001945">
    <property type="protein sequence ID" value="CAA2969578.1"/>
    <property type="molecule type" value="Genomic_DNA"/>
</dbReference>
<proteinExistence type="predicted"/>
<dbReference type="AlphaFoldDB" id="A0A8S0QU65"/>
<sequence length="128" mass="14432">MEISVRFFSSSVFSFCGWRFLLLLLRFVLLILSPSAGGGDRGATRILRHSTLRRLRFQAPQPHVTPGRRSLPYDLSHSHNLNPLFRRQQAVAGLDADGRQIVARAESEATNYERLVSCENEILKGVIP</sequence>
<dbReference type="Gramene" id="OE9A102516T1">
    <property type="protein sequence ID" value="OE9A102516C1"/>
    <property type="gene ID" value="OE9A102516"/>
</dbReference>
<protein>
    <submittedName>
        <fullName evidence="1">50S ribosomal protein L29, chloroplastic</fullName>
    </submittedName>
</protein>
<comment type="caution">
    <text evidence="1">The sequence shown here is derived from an EMBL/GenBank/DDBJ whole genome shotgun (WGS) entry which is preliminary data.</text>
</comment>
<dbReference type="OrthoDB" id="1750174at2759"/>
<evidence type="ECO:0000313" key="2">
    <source>
        <dbReference type="Proteomes" id="UP000594638"/>
    </source>
</evidence>